<feature type="region of interest" description="Disordered" evidence="1">
    <location>
        <begin position="17"/>
        <end position="47"/>
    </location>
</feature>
<dbReference type="AlphaFoldDB" id="A0AB34FJW7"/>
<organism evidence="2 3">
    <name type="scientific">Purpureocillium lavendulum</name>
    <dbReference type="NCBI Taxonomy" id="1247861"/>
    <lineage>
        <taxon>Eukaryota</taxon>
        <taxon>Fungi</taxon>
        <taxon>Dikarya</taxon>
        <taxon>Ascomycota</taxon>
        <taxon>Pezizomycotina</taxon>
        <taxon>Sordariomycetes</taxon>
        <taxon>Hypocreomycetidae</taxon>
        <taxon>Hypocreales</taxon>
        <taxon>Ophiocordycipitaceae</taxon>
        <taxon>Purpureocillium</taxon>
    </lineage>
</organism>
<keyword evidence="3" id="KW-1185">Reference proteome</keyword>
<feature type="compositionally biased region" description="Low complexity" evidence="1">
    <location>
        <begin position="27"/>
        <end position="37"/>
    </location>
</feature>
<evidence type="ECO:0000256" key="1">
    <source>
        <dbReference type="SAM" id="MobiDB-lite"/>
    </source>
</evidence>
<dbReference type="EMBL" id="JAQHRD010000008">
    <property type="protein sequence ID" value="KAJ6438570.1"/>
    <property type="molecule type" value="Genomic_DNA"/>
</dbReference>
<evidence type="ECO:0000313" key="2">
    <source>
        <dbReference type="EMBL" id="KAJ6438570.1"/>
    </source>
</evidence>
<gene>
    <name evidence="2" type="ORF">O9K51_09163</name>
</gene>
<evidence type="ECO:0000313" key="3">
    <source>
        <dbReference type="Proteomes" id="UP001163105"/>
    </source>
</evidence>
<accession>A0AB34FJW7</accession>
<reference evidence="2" key="1">
    <citation type="submission" date="2023-01" db="EMBL/GenBank/DDBJ databases">
        <title>The growth and conidiation of Purpureocillium lavendulum are regulated by nitrogen source and histone H3K14 acetylation.</title>
        <authorList>
            <person name="Tang P."/>
            <person name="Han J."/>
            <person name="Zhang C."/>
            <person name="Tang P."/>
            <person name="Qi F."/>
            <person name="Zhang K."/>
            <person name="Liang L."/>
        </authorList>
    </citation>
    <scope>NUCLEOTIDE SEQUENCE</scope>
    <source>
        <strain evidence="2">YMF1.00683</strain>
    </source>
</reference>
<proteinExistence type="predicted"/>
<comment type="caution">
    <text evidence="2">The sequence shown here is derived from an EMBL/GenBank/DDBJ whole genome shotgun (WGS) entry which is preliminary data.</text>
</comment>
<protein>
    <submittedName>
        <fullName evidence="2">Uncharacterized protein</fullName>
    </submittedName>
</protein>
<dbReference type="Proteomes" id="UP001163105">
    <property type="component" value="Unassembled WGS sequence"/>
</dbReference>
<name>A0AB34FJW7_9HYPO</name>
<sequence length="86" mass="9099">MNRPDCVDDVPPDVSCLGLMRPPPNKTTATTTARTTAEVTPHSNVPTPCPDVVLSVQASPVFSSGASRVLSATLAWVRPYSVPYFG</sequence>